<protein>
    <submittedName>
        <fullName evidence="2">D-tagatose 3-epimerase</fullName>
        <ecNumber evidence="2">5.3.1.-</ecNumber>
    </submittedName>
</protein>
<dbReference type="EC" id="5.3.1.-" evidence="2"/>
<dbReference type="PANTHER" id="PTHR12110">
    <property type="entry name" value="HYDROXYPYRUVATE ISOMERASE"/>
    <property type="match status" value="1"/>
</dbReference>
<dbReference type="InterPro" id="IPR013022">
    <property type="entry name" value="Xyl_isomerase-like_TIM-brl"/>
</dbReference>
<evidence type="ECO:0000313" key="3">
    <source>
        <dbReference type="Proteomes" id="UP000326837"/>
    </source>
</evidence>
<dbReference type="GO" id="GO:0016853">
    <property type="term" value="F:isomerase activity"/>
    <property type="evidence" value="ECO:0007669"/>
    <property type="project" value="UniProtKB-KW"/>
</dbReference>
<dbReference type="Gene3D" id="3.20.20.150">
    <property type="entry name" value="Divalent-metal-dependent TIM barrel enzymes"/>
    <property type="match status" value="1"/>
</dbReference>
<dbReference type="PANTHER" id="PTHR12110:SF21">
    <property type="entry name" value="XYLOSE ISOMERASE-LIKE TIM BARREL DOMAIN-CONTAINING PROTEIN"/>
    <property type="match status" value="1"/>
</dbReference>
<dbReference type="InterPro" id="IPR036237">
    <property type="entry name" value="Xyl_isomerase-like_sf"/>
</dbReference>
<dbReference type="Pfam" id="PF01261">
    <property type="entry name" value="AP_endonuc_2"/>
    <property type="match status" value="1"/>
</dbReference>
<dbReference type="InterPro" id="IPR050312">
    <property type="entry name" value="IolE/XylAMocC-like"/>
</dbReference>
<dbReference type="KEGG" id="lpav:PLANPX_5741"/>
<dbReference type="EMBL" id="AP021861">
    <property type="protein sequence ID" value="BBO36129.1"/>
    <property type="molecule type" value="Genomic_DNA"/>
</dbReference>
<dbReference type="RefSeq" id="WP_152101361.1">
    <property type="nucleotide sequence ID" value="NZ_AP021861.1"/>
</dbReference>
<proteinExistence type="predicted"/>
<name>A0A5K7XQV1_9BACT</name>
<organism evidence="2 3">
    <name type="scientific">Lacipirellula parvula</name>
    <dbReference type="NCBI Taxonomy" id="2650471"/>
    <lineage>
        <taxon>Bacteria</taxon>
        <taxon>Pseudomonadati</taxon>
        <taxon>Planctomycetota</taxon>
        <taxon>Planctomycetia</taxon>
        <taxon>Pirellulales</taxon>
        <taxon>Lacipirellulaceae</taxon>
        <taxon>Lacipirellula</taxon>
    </lineage>
</organism>
<gene>
    <name evidence="2" type="ORF">PLANPX_5741</name>
</gene>
<dbReference type="AlphaFoldDB" id="A0A5K7XQV1"/>
<evidence type="ECO:0000313" key="2">
    <source>
        <dbReference type="EMBL" id="BBO36129.1"/>
    </source>
</evidence>
<sequence length="281" mass="30696">MKFAFCNEMFGQEPFDQVASTMRALGYTGVEIAPFTLLPPTEAFDARQVPAARRREIRQQAEAAGLEVVGLHWLLAKTSGFYLTSPDGATRRATADYLKALVELCGELGGTLMVLGSPQQRNLLPGVGYNDAESYAAEILREVMPACAAHNVTIALEPLGPAEGNFMLTAKSGIQLAKLVDSPHCRLHLDVKAMSSQAEPIDVIIRESREWLAHFHVNDPNLLGPGMGHVEYGPILTALDEIGYSGWLSLEVFKYEPSPREIAEQSIEYLRKIEAAIANDG</sequence>
<accession>A0A5K7XQV1</accession>
<feature type="domain" description="Xylose isomerase-like TIM barrel" evidence="1">
    <location>
        <begin position="23"/>
        <end position="272"/>
    </location>
</feature>
<evidence type="ECO:0000259" key="1">
    <source>
        <dbReference type="Pfam" id="PF01261"/>
    </source>
</evidence>
<reference evidence="3" key="1">
    <citation type="submission" date="2019-10" db="EMBL/GenBank/DDBJ databases">
        <title>Lacipirellula parvula gen. nov., sp. nov., representing a lineage of planctomycetes widespread in freshwater anoxic habitats, and description of the family Lacipirellulaceae.</title>
        <authorList>
            <person name="Dedysh S.N."/>
            <person name="Kulichevskaya I.S."/>
            <person name="Beletsky A.V."/>
            <person name="Rakitin A.L."/>
            <person name="Mardanov A.V."/>
            <person name="Ivanova A.A."/>
            <person name="Saltykova V.X."/>
            <person name="Rijpstra W.I.C."/>
            <person name="Sinninghe Damste J.S."/>
            <person name="Ravin N.V."/>
        </authorList>
    </citation>
    <scope>NUCLEOTIDE SEQUENCE [LARGE SCALE GENOMIC DNA]</scope>
    <source>
        <strain evidence="3">PX69</strain>
    </source>
</reference>
<dbReference type="SUPFAM" id="SSF51658">
    <property type="entry name" value="Xylose isomerase-like"/>
    <property type="match status" value="1"/>
</dbReference>
<keyword evidence="2" id="KW-0413">Isomerase</keyword>
<dbReference type="Proteomes" id="UP000326837">
    <property type="component" value="Chromosome"/>
</dbReference>
<keyword evidence="3" id="KW-1185">Reference proteome</keyword>